<dbReference type="EMBL" id="BMNB01000047">
    <property type="protein sequence ID" value="GGM65791.1"/>
    <property type="molecule type" value="Genomic_DNA"/>
</dbReference>
<proteinExistence type="predicted"/>
<dbReference type="Proteomes" id="UP000608890">
    <property type="component" value="Unassembled WGS sequence"/>
</dbReference>
<evidence type="ECO:0000313" key="2">
    <source>
        <dbReference type="EMBL" id="GGM65791.1"/>
    </source>
</evidence>
<sequence>MRRMLVHLVQPRRSGATTRPWGSTVGDGKAEDVGILLLSIAHFRSRVHPRWVGPVLWVWLVVEFVGSGISPWATYLSGLLLLAGCGGLAAGLFATRQDDHAGLVAAA</sequence>
<protein>
    <submittedName>
        <fullName evidence="2">Uncharacterized protein</fullName>
    </submittedName>
</protein>
<keyword evidence="3" id="KW-1185">Reference proteome</keyword>
<keyword evidence="1" id="KW-1133">Transmembrane helix</keyword>
<reference evidence="2" key="2">
    <citation type="submission" date="2020-09" db="EMBL/GenBank/DDBJ databases">
        <authorList>
            <person name="Sun Q."/>
            <person name="Zhou Y."/>
        </authorList>
    </citation>
    <scope>NUCLEOTIDE SEQUENCE</scope>
    <source>
        <strain evidence="2">CGMCC 4.7312</strain>
    </source>
</reference>
<comment type="caution">
    <text evidence="2">The sequence shown here is derived from an EMBL/GenBank/DDBJ whole genome shotgun (WGS) entry which is preliminary data.</text>
</comment>
<evidence type="ECO:0000256" key="1">
    <source>
        <dbReference type="SAM" id="Phobius"/>
    </source>
</evidence>
<feature type="transmembrane region" description="Helical" evidence="1">
    <location>
        <begin position="75"/>
        <end position="94"/>
    </location>
</feature>
<keyword evidence="1" id="KW-0472">Membrane</keyword>
<accession>A0A917X3H9</accession>
<dbReference type="AlphaFoldDB" id="A0A917X3H9"/>
<gene>
    <name evidence="2" type="ORF">GCM10011608_58810</name>
</gene>
<reference evidence="2" key="1">
    <citation type="journal article" date="2014" name="Int. J. Syst. Evol. Microbiol.">
        <title>Complete genome sequence of Corynebacterium casei LMG S-19264T (=DSM 44701T), isolated from a smear-ripened cheese.</title>
        <authorList>
            <consortium name="US DOE Joint Genome Institute (JGI-PGF)"/>
            <person name="Walter F."/>
            <person name="Albersmeier A."/>
            <person name="Kalinowski J."/>
            <person name="Ruckert C."/>
        </authorList>
    </citation>
    <scope>NUCLEOTIDE SEQUENCE</scope>
    <source>
        <strain evidence="2">CGMCC 4.7312</strain>
    </source>
</reference>
<organism evidence="2 3">
    <name type="scientific">Micromonospora sonchi</name>
    <dbReference type="NCBI Taxonomy" id="1763543"/>
    <lineage>
        <taxon>Bacteria</taxon>
        <taxon>Bacillati</taxon>
        <taxon>Actinomycetota</taxon>
        <taxon>Actinomycetes</taxon>
        <taxon>Micromonosporales</taxon>
        <taxon>Micromonosporaceae</taxon>
        <taxon>Micromonospora</taxon>
    </lineage>
</organism>
<evidence type="ECO:0000313" key="3">
    <source>
        <dbReference type="Proteomes" id="UP000608890"/>
    </source>
</evidence>
<feature type="transmembrane region" description="Helical" evidence="1">
    <location>
        <begin position="51"/>
        <end position="69"/>
    </location>
</feature>
<name>A0A917X3H9_9ACTN</name>
<keyword evidence="1" id="KW-0812">Transmembrane</keyword>